<dbReference type="AlphaFoldDB" id="A0A225E6G3"/>
<gene>
    <name evidence="1" type="ORF">FRUB_02187</name>
</gene>
<dbReference type="EMBL" id="NIDE01000003">
    <property type="protein sequence ID" value="OWK44255.1"/>
    <property type="molecule type" value="Genomic_DNA"/>
</dbReference>
<protein>
    <submittedName>
        <fullName evidence="1">Uncharacterized protein</fullName>
    </submittedName>
</protein>
<accession>A0A225E6G3</accession>
<sequence length="80" mass="8965">MAACQKQPRQQTAEGKKSCEQVLFERPERAVAGGTEPHDLVEGSTRLAFDTGRIAEVVWTRFPVVFMLPIHGACLNPNRW</sequence>
<evidence type="ECO:0000313" key="1">
    <source>
        <dbReference type="EMBL" id="OWK44255.1"/>
    </source>
</evidence>
<keyword evidence="2" id="KW-1185">Reference proteome</keyword>
<dbReference type="Proteomes" id="UP000214646">
    <property type="component" value="Unassembled WGS sequence"/>
</dbReference>
<evidence type="ECO:0000313" key="2">
    <source>
        <dbReference type="Proteomes" id="UP000214646"/>
    </source>
</evidence>
<proteinExistence type="predicted"/>
<name>A0A225E6G3_9BACT</name>
<comment type="caution">
    <text evidence="1">The sequence shown here is derived from an EMBL/GenBank/DDBJ whole genome shotgun (WGS) entry which is preliminary data.</text>
</comment>
<organism evidence="1 2">
    <name type="scientific">Fimbriiglobus ruber</name>
    <dbReference type="NCBI Taxonomy" id="1908690"/>
    <lineage>
        <taxon>Bacteria</taxon>
        <taxon>Pseudomonadati</taxon>
        <taxon>Planctomycetota</taxon>
        <taxon>Planctomycetia</taxon>
        <taxon>Gemmatales</taxon>
        <taxon>Gemmataceae</taxon>
        <taxon>Fimbriiglobus</taxon>
    </lineage>
</organism>
<reference evidence="2" key="1">
    <citation type="submission" date="2017-06" db="EMBL/GenBank/DDBJ databases">
        <title>Genome analysis of Fimbriiglobus ruber SP5, the first member of the order Planctomycetales with confirmed chitinolytic capability.</title>
        <authorList>
            <person name="Ravin N.V."/>
            <person name="Rakitin A.L."/>
            <person name="Ivanova A.A."/>
            <person name="Beletsky A.V."/>
            <person name="Kulichevskaya I.S."/>
            <person name="Mardanov A.V."/>
            <person name="Dedysh S.N."/>
        </authorList>
    </citation>
    <scope>NUCLEOTIDE SEQUENCE [LARGE SCALE GENOMIC DNA]</scope>
    <source>
        <strain evidence="2">SP5</strain>
    </source>
</reference>